<dbReference type="InterPro" id="IPR031127">
    <property type="entry name" value="E3_UB_ligase_RBR"/>
</dbReference>
<dbReference type="PROSITE" id="PS00518">
    <property type="entry name" value="ZF_RING_1"/>
    <property type="match status" value="1"/>
</dbReference>
<dbReference type="InterPro" id="IPR002867">
    <property type="entry name" value="IBR_dom"/>
</dbReference>
<keyword evidence="10" id="KW-0833">Ubl conjugation pathway</keyword>
<dbReference type="EnsemblPlants" id="TraesCS5B02G214100.1">
    <property type="protein sequence ID" value="TraesCS5B02G214100.1"/>
    <property type="gene ID" value="TraesCS5B02G214100"/>
</dbReference>
<evidence type="ECO:0000256" key="12">
    <source>
        <dbReference type="PROSITE-ProRule" id="PRU00175"/>
    </source>
</evidence>
<dbReference type="Proteomes" id="UP000019116">
    <property type="component" value="Chromosome 5B"/>
</dbReference>
<evidence type="ECO:0000256" key="1">
    <source>
        <dbReference type="ARBA" id="ARBA00001798"/>
    </source>
</evidence>
<feature type="compositionally biased region" description="Acidic residues" evidence="13">
    <location>
        <begin position="653"/>
        <end position="664"/>
    </location>
</feature>
<keyword evidence="17" id="KW-1185">Reference proteome</keyword>
<evidence type="ECO:0000259" key="15">
    <source>
        <dbReference type="PROSITE" id="PS51873"/>
    </source>
</evidence>
<dbReference type="Pfam" id="PF01485">
    <property type="entry name" value="IBR"/>
    <property type="match status" value="2"/>
</dbReference>
<evidence type="ECO:0000256" key="9">
    <source>
        <dbReference type="ARBA" id="ARBA00022771"/>
    </source>
</evidence>
<dbReference type="OrthoDB" id="10009520at2759"/>
<dbReference type="PROSITE" id="PS51873">
    <property type="entry name" value="TRIAD"/>
    <property type="match status" value="1"/>
</dbReference>
<dbReference type="GeneID" id="123116193"/>
<accession>A0A3B6LKS6</accession>
<dbReference type="GO" id="GO:0000151">
    <property type="term" value="C:ubiquitin ligase complex"/>
    <property type="evidence" value="ECO:0000318"/>
    <property type="project" value="GO_Central"/>
</dbReference>
<sequence length="664" mass="71380">MEKESQPADHWLEPEEPEPVASPGAAAAAAGPIYDVYMDDEEEAYLEGLDVPAAPVVLDADTEEAVAAAVEAERQAAMAADEEMAHALHMQDLVGAEEWELRDLDLEQPLGDYPNSSRAGVGFGARATADNFLERQTGTFESIHEVESGTVFLGNSRIPEPLECLESLPGPSTAGVAASPARQTQTILSQDAAGSSSSQQVPGHAVAATVPSVTPPAGFVPSARRCGALCAIAPRARPIGPFDDPVSVKRRALLADAASSVMFPAMQEGHDNGWYEAIVLDDADKLELAEKQRLLESLQLCLPRSDEPCKPAVAAAGEEEEEEGGFSLPKFCQRWGVSPSDLEPDAPGPSTTKVPPLADNEVPTFDCGICMDTLPILDLFHGLPCKHKFCATCMTIYVEGRIRASELPIPCPDAACKGKENTVLHPEKCKKAIDYGAFGDWGARLTESALPPDRRAYCPNRRCGVILETSGQAEPAMAPCPACKHLLCATCGMEWSPDGAAGEHDCAKGPDAALVRSLAQERRWKQCPSCRMIVERSYGCNRMTCRCGFVFCYQCGRPMNRGQPGVAGLLEPCRCLDAGLAFAFAHHHQAHHIELDVPPPPLLEHEEAAAVEAAVAMNMLPVWDAEPEPRVPADGPPRRLEEDDGIHQPGPQDDPDVEMENFFY</sequence>
<evidence type="ECO:0000256" key="3">
    <source>
        <dbReference type="ARBA" id="ARBA00003976"/>
    </source>
</evidence>
<proteinExistence type="inferred from homology"/>
<name>A0A3B6LKS6_WHEAT</name>
<dbReference type="InterPro" id="IPR044066">
    <property type="entry name" value="TRIAD_supradom"/>
</dbReference>
<dbReference type="GO" id="GO:0016567">
    <property type="term" value="P:protein ubiquitination"/>
    <property type="evidence" value="ECO:0007669"/>
    <property type="project" value="InterPro"/>
</dbReference>
<organism evidence="16">
    <name type="scientific">Triticum aestivum</name>
    <name type="common">Wheat</name>
    <dbReference type="NCBI Taxonomy" id="4565"/>
    <lineage>
        <taxon>Eukaryota</taxon>
        <taxon>Viridiplantae</taxon>
        <taxon>Streptophyta</taxon>
        <taxon>Embryophyta</taxon>
        <taxon>Tracheophyta</taxon>
        <taxon>Spermatophyta</taxon>
        <taxon>Magnoliopsida</taxon>
        <taxon>Liliopsida</taxon>
        <taxon>Poales</taxon>
        <taxon>Poaceae</taxon>
        <taxon>BOP clade</taxon>
        <taxon>Pooideae</taxon>
        <taxon>Triticodae</taxon>
        <taxon>Triticeae</taxon>
        <taxon>Triticinae</taxon>
        <taxon>Triticum</taxon>
    </lineage>
</organism>
<dbReference type="GO" id="GO:0031624">
    <property type="term" value="F:ubiquitin conjugating enzyme binding"/>
    <property type="evidence" value="ECO:0000318"/>
    <property type="project" value="GO_Central"/>
</dbReference>
<dbReference type="Gene3D" id="1.20.120.1750">
    <property type="match status" value="1"/>
</dbReference>
<dbReference type="GO" id="GO:0005737">
    <property type="term" value="C:cytoplasm"/>
    <property type="evidence" value="ECO:0000318"/>
    <property type="project" value="GO_Central"/>
</dbReference>
<dbReference type="Gramene" id="TraesCS5B03G0566000.1">
    <property type="protein sequence ID" value="TraesCS5B03G0566000.1.CDS"/>
    <property type="gene ID" value="TraesCS5B03G0566000"/>
</dbReference>
<dbReference type="Gramene" id="TraesROB_scaffold_002396_01G000100.1">
    <property type="protein sequence ID" value="TraesROB_scaffold_002396_01G000100.1"/>
    <property type="gene ID" value="TraesROB_scaffold_002396_01G000100"/>
</dbReference>
<dbReference type="STRING" id="4565.A0A3B6LKS6"/>
<dbReference type="AlphaFoldDB" id="A0A3B6LKS6"/>
<evidence type="ECO:0000259" key="14">
    <source>
        <dbReference type="PROSITE" id="PS50089"/>
    </source>
</evidence>
<reference evidence="16" key="1">
    <citation type="submission" date="2018-08" db="EMBL/GenBank/DDBJ databases">
        <authorList>
            <person name="Rossello M."/>
        </authorList>
    </citation>
    <scope>NUCLEOTIDE SEQUENCE [LARGE SCALE GENOMIC DNA]</scope>
    <source>
        <strain evidence="16">cv. Chinese Spring</strain>
    </source>
</reference>
<dbReference type="RefSeq" id="XP_044393125.1">
    <property type="nucleotide sequence ID" value="XM_044537190.1"/>
</dbReference>
<dbReference type="OMA" id="AVAMNML"/>
<dbReference type="GO" id="GO:0008270">
    <property type="term" value="F:zinc ion binding"/>
    <property type="evidence" value="ECO:0007669"/>
    <property type="project" value="UniProtKB-KW"/>
</dbReference>
<evidence type="ECO:0000256" key="2">
    <source>
        <dbReference type="ARBA" id="ARBA00001947"/>
    </source>
</evidence>
<evidence type="ECO:0000256" key="7">
    <source>
        <dbReference type="ARBA" id="ARBA00022723"/>
    </source>
</evidence>
<keyword evidence="9 12" id="KW-0863">Zinc-finger</keyword>
<comment type="cofactor">
    <cofactor evidence="2">
        <name>Zn(2+)</name>
        <dbReference type="ChEBI" id="CHEBI:29105"/>
    </cofactor>
</comment>
<gene>
    <name evidence="16" type="primary">LOC123116193</name>
</gene>
<dbReference type="CDD" id="cd22584">
    <property type="entry name" value="Rcat_RBR_unk"/>
    <property type="match status" value="1"/>
</dbReference>
<dbReference type="InterPro" id="IPR013083">
    <property type="entry name" value="Znf_RING/FYVE/PHD"/>
</dbReference>
<feature type="compositionally biased region" description="Basic and acidic residues" evidence="13">
    <location>
        <begin position="627"/>
        <end position="641"/>
    </location>
</feature>
<feature type="domain" description="RING-type" evidence="14">
    <location>
        <begin position="367"/>
        <end position="412"/>
    </location>
</feature>
<dbReference type="SMART" id="SM00184">
    <property type="entry name" value="RING"/>
    <property type="match status" value="2"/>
</dbReference>
<evidence type="ECO:0000256" key="4">
    <source>
        <dbReference type="ARBA" id="ARBA00005884"/>
    </source>
</evidence>
<keyword evidence="6" id="KW-0808">Transferase</keyword>
<evidence type="ECO:0000256" key="5">
    <source>
        <dbReference type="ARBA" id="ARBA00012251"/>
    </source>
</evidence>
<comment type="similarity">
    <text evidence="4">Belongs to the RBR family. Ariadne subfamily.</text>
</comment>
<evidence type="ECO:0000313" key="17">
    <source>
        <dbReference type="Proteomes" id="UP000019116"/>
    </source>
</evidence>
<dbReference type="PROSITE" id="PS50089">
    <property type="entry name" value="ZF_RING_2"/>
    <property type="match status" value="1"/>
</dbReference>
<dbReference type="EC" id="2.3.2.31" evidence="5"/>
<feature type="region of interest" description="Disordered" evidence="13">
    <location>
        <begin position="1"/>
        <end position="26"/>
    </location>
</feature>
<evidence type="ECO:0000313" key="16">
    <source>
        <dbReference type="EnsemblPlants" id="TraesCS5B02G214100.1"/>
    </source>
</evidence>
<keyword evidence="8" id="KW-0677">Repeat</keyword>
<comment type="catalytic activity">
    <reaction evidence="1">
        <text>[E2 ubiquitin-conjugating enzyme]-S-ubiquitinyl-L-cysteine + [acceptor protein]-L-lysine = [E2 ubiquitin-conjugating enzyme]-L-cysteine + [acceptor protein]-N(6)-ubiquitinyl-L-lysine.</text>
        <dbReference type="EC" id="2.3.2.31"/>
    </reaction>
</comment>
<keyword evidence="11" id="KW-0862">Zinc</keyword>
<dbReference type="Gramene" id="TraesSTA5B03G02887160.1">
    <property type="protein sequence ID" value="TraesSTA5B03G02887160.1"/>
    <property type="gene ID" value="TraesSTA5B03G02887160"/>
</dbReference>
<dbReference type="Pfam" id="PF00097">
    <property type="entry name" value="zf-C3HC4"/>
    <property type="match status" value="1"/>
</dbReference>
<dbReference type="SMART" id="SM00647">
    <property type="entry name" value="IBR"/>
    <property type="match status" value="2"/>
</dbReference>
<dbReference type="GO" id="GO:0061630">
    <property type="term" value="F:ubiquitin protein ligase activity"/>
    <property type="evidence" value="ECO:0000318"/>
    <property type="project" value="GO_Central"/>
</dbReference>
<dbReference type="InterPro" id="IPR017907">
    <property type="entry name" value="Znf_RING_CS"/>
</dbReference>
<dbReference type="InterPro" id="IPR001841">
    <property type="entry name" value="Znf_RING"/>
</dbReference>
<evidence type="ECO:0000256" key="6">
    <source>
        <dbReference type="ARBA" id="ARBA00022679"/>
    </source>
</evidence>
<dbReference type="Gramene" id="TraesCS5B02G214100.1">
    <property type="protein sequence ID" value="TraesCS5B02G214100.1"/>
    <property type="gene ID" value="TraesCS5B02G214100"/>
</dbReference>
<dbReference type="SUPFAM" id="SSF57850">
    <property type="entry name" value="RING/U-box"/>
    <property type="match status" value="2"/>
</dbReference>
<dbReference type="GO" id="GO:0006511">
    <property type="term" value="P:ubiquitin-dependent protein catabolic process"/>
    <property type="evidence" value="ECO:0000318"/>
    <property type="project" value="GO_Central"/>
</dbReference>
<reference evidence="16" key="2">
    <citation type="submission" date="2018-10" db="UniProtKB">
        <authorList>
            <consortium name="EnsemblPlants"/>
        </authorList>
    </citation>
    <scope>IDENTIFICATION</scope>
</reference>
<dbReference type="PANTHER" id="PTHR11685">
    <property type="entry name" value="RBR FAMILY RING FINGER AND IBR DOMAIN-CONTAINING"/>
    <property type="match status" value="1"/>
</dbReference>
<evidence type="ECO:0000256" key="8">
    <source>
        <dbReference type="ARBA" id="ARBA00022737"/>
    </source>
</evidence>
<dbReference type="Gramene" id="TraesJUL5B03G02916750.1">
    <property type="protein sequence ID" value="TraesJUL5B03G02916750.1"/>
    <property type="gene ID" value="TraesJUL5B03G02916750"/>
</dbReference>
<dbReference type="Gramene" id="TraesJAG5B03G02893410.1">
    <property type="protein sequence ID" value="TraesJAG5B03G02893410.1"/>
    <property type="gene ID" value="TraesJAG5B03G02893410"/>
</dbReference>
<feature type="region of interest" description="Disordered" evidence="13">
    <location>
        <begin position="625"/>
        <end position="664"/>
    </location>
</feature>
<protein>
    <recommendedName>
        <fullName evidence="5">RBR-type E3 ubiquitin transferase</fullName>
        <ecNumber evidence="5">2.3.2.31</ecNumber>
    </recommendedName>
</protein>
<keyword evidence="7" id="KW-0479">Metal-binding</keyword>
<dbReference type="Gene3D" id="3.30.40.10">
    <property type="entry name" value="Zinc/RING finger domain, C3HC4 (zinc finger)"/>
    <property type="match status" value="1"/>
</dbReference>
<evidence type="ECO:0000256" key="10">
    <source>
        <dbReference type="ARBA" id="ARBA00022786"/>
    </source>
</evidence>
<dbReference type="KEGG" id="taes:123116193"/>
<comment type="function">
    <text evidence="3">Might act as an E3 ubiquitin-protein ligase, or as part of E3 complex, which accepts ubiquitin from specific E2 ubiquitin-conjugating enzymes and then transfers it to substrates.</text>
</comment>
<dbReference type="InterPro" id="IPR018957">
    <property type="entry name" value="Znf_C3HC4_RING-type"/>
</dbReference>
<feature type="compositionally biased region" description="Basic and acidic residues" evidence="13">
    <location>
        <begin position="1"/>
        <end position="13"/>
    </location>
</feature>
<feature type="domain" description="RING-type" evidence="15">
    <location>
        <begin position="363"/>
        <end position="577"/>
    </location>
</feature>
<evidence type="ECO:0000256" key="13">
    <source>
        <dbReference type="SAM" id="MobiDB-lite"/>
    </source>
</evidence>
<evidence type="ECO:0000256" key="11">
    <source>
        <dbReference type="ARBA" id="ARBA00022833"/>
    </source>
</evidence>